<evidence type="ECO:0000313" key="2">
    <source>
        <dbReference type="Proteomes" id="UP000183832"/>
    </source>
</evidence>
<dbReference type="AlphaFoldDB" id="A0A1J1I495"/>
<organism evidence="1 2">
    <name type="scientific">Clunio marinus</name>
    <dbReference type="NCBI Taxonomy" id="568069"/>
    <lineage>
        <taxon>Eukaryota</taxon>
        <taxon>Metazoa</taxon>
        <taxon>Ecdysozoa</taxon>
        <taxon>Arthropoda</taxon>
        <taxon>Hexapoda</taxon>
        <taxon>Insecta</taxon>
        <taxon>Pterygota</taxon>
        <taxon>Neoptera</taxon>
        <taxon>Endopterygota</taxon>
        <taxon>Diptera</taxon>
        <taxon>Nematocera</taxon>
        <taxon>Chironomoidea</taxon>
        <taxon>Chironomidae</taxon>
        <taxon>Clunio</taxon>
    </lineage>
</organism>
<gene>
    <name evidence="1" type="ORF">CLUMA_CG006745</name>
</gene>
<sequence>MEKVFSKTFTSLKSNILHLVFRNEHLKSKCRNLDSLQPPQACLMKFPFHHNIEYRSVNDDETFVMS</sequence>
<keyword evidence="2" id="KW-1185">Reference proteome</keyword>
<protein>
    <submittedName>
        <fullName evidence="1">CLUMA_CG006745, isoform A</fullName>
    </submittedName>
</protein>
<dbReference type="Proteomes" id="UP000183832">
    <property type="component" value="Unassembled WGS sequence"/>
</dbReference>
<evidence type="ECO:0000313" key="1">
    <source>
        <dbReference type="EMBL" id="CRK93201.1"/>
    </source>
</evidence>
<reference evidence="1 2" key="1">
    <citation type="submission" date="2015-04" db="EMBL/GenBank/DDBJ databases">
        <authorList>
            <person name="Syromyatnikov M.Y."/>
            <person name="Popov V.N."/>
        </authorList>
    </citation>
    <scope>NUCLEOTIDE SEQUENCE [LARGE SCALE GENOMIC DNA]</scope>
</reference>
<accession>A0A1J1I495</accession>
<proteinExistence type="predicted"/>
<dbReference type="EMBL" id="CVRI01000037">
    <property type="protein sequence ID" value="CRK93201.1"/>
    <property type="molecule type" value="Genomic_DNA"/>
</dbReference>
<name>A0A1J1I495_9DIPT</name>